<feature type="chain" id="PRO_5023013664" evidence="1">
    <location>
        <begin position="20"/>
        <end position="53"/>
    </location>
</feature>
<sequence length="53" mass="6027">MILLFSLPLVLIVILKTSSRLVSHYPLDPFHESMYRLVSDPLFLFSVPGLVDP</sequence>
<gene>
    <name evidence="2" type="ORF">E2C01_037610</name>
</gene>
<comment type="caution">
    <text evidence="2">The sequence shown here is derived from an EMBL/GenBank/DDBJ whole genome shotgun (WGS) entry which is preliminary data.</text>
</comment>
<feature type="signal peptide" evidence="1">
    <location>
        <begin position="1"/>
        <end position="19"/>
    </location>
</feature>
<organism evidence="2 3">
    <name type="scientific">Portunus trituberculatus</name>
    <name type="common">Swimming crab</name>
    <name type="synonym">Neptunus trituberculatus</name>
    <dbReference type="NCBI Taxonomy" id="210409"/>
    <lineage>
        <taxon>Eukaryota</taxon>
        <taxon>Metazoa</taxon>
        <taxon>Ecdysozoa</taxon>
        <taxon>Arthropoda</taxon>
        <taxon>Crustacea</taxon>
        <taxon>Multicrustacea</taxon>
        <taxon>Malacostraca</taxon>
        <taxon>Eumalacostraca</taxon>
        <taxon>Eucarida</taxon>
        <taxon>Decapoda</taxon>
        <taxon>Pleocyemata</taxon>
        <taxon>Brachyura</taxon>
        <taxon>Eubrachyura</taxon>
        <taxon>Portunoidea</taxon>
        <taxon>Portunidae</taxon>
        <taxon>Portuninae</taxon>
        <taxon>Portunus</taxon>
    </lineage>
</organism>
<dbReference type="Proteomes" id="UP000324222">
    <property type="component" value="Unassembled WGS sequence"/>
</dbReference>
<keyword evidence="1" id="KW-0732">Signal</keyword>
<reference evidence="2 3" key="1">
    <citation type="submission" date="2019-05" db="EMBL/GenBank/DDBJ databases">
        <title>Another draft genome of Portunus trituberculatus and its Hox gene families provides insights of decapod evolution.</title>
        <authorList>
            <person name="Jeong J.-H."/>
            <person name="Song I."/>
            <person name="Kim S."/>
            <person name="Choi T."/>
            <person name="Kim D."/>
            <person name="Ryu S."/>
            <person name="Kim W."/>
        </authorList>
    </citation>
    <scope>NUCLEOTIDE SEQUENCE [LARGE SCALE GENOMIC DNA]</scope>
    <source>
        <tissue evidence="2">Muscle</tissue>
    </source>
</reference>
<dbReference type="AlphaFoldDB" id="A0A5B7FBV2"/>
<accession>A0A5B7FBV2</accession>
<proteinExistence type="predicted"/>
<keyword evidence="3" id="KW-1185">Reference proteome</keyword>
<dbReference type="EMBL" id="VSRR010006060">
    <property type="protein sequence ID" value="MPC43952.1"/>
    <property type="molecule type" value="Genomic_DNA"/>
</dbReference>
<evidence type="ECO:0000313" key="3">
    <source>
        <dbReference type="Proteomes" id="UP000324222"/>
    </source>
</evidence>
<evidence type="ECO:0000256" key="1">
    <source>
        <dbReference type="SAM" id="SignalP"/>
    </source>
</evidence>
<evidence type="ECO:0000313" key="2">
    <source>
        <dbReference type="EMBL" id="MPC43952.1"/>
    </source>
</evidence>
<name>A0A5B7FBV2_PORTR</name>
<protein>
    <submittedName>
        <fullName evidence="2">Uncharacterized protein</fullName>
    </submittedName>
</protein>